<evidence type="ECO:0000313" key="21">
    <source>
        <dbReference type="EMBL" id="RHC10857.1"/>
    </source>
</evidence>
<dbReference type="InterPro" id="IPR008910">
    <property type="entry name" value="MSC_TM_helix"/>
</dbReference>
<protein>
    <submittedName>
        <fullName evidence="10">Mechanosensitive ion channel family protein</fullName>
    </submittedName>
</protein>
<dbReference type="Proteomes" id="UP000266376">
    <property type="component" value="Unassembled WGS sequence"/>
</dbReference>
<reference evidence="25 26" key="1">
    <citation type="submission" date="2018-08" db="EMBL/GenBank/DDBJ databases">
        <title>A genome reference for cultivated species of the human gut microbiota.</title>
        <authorList>
            <person name="Zou Y."/>
            <person name="Xue W."/>
            <person name="Luo G."/>
        </authorList>
    </citation>
    <scope>NUCLEOTIDE SEQUENCE [LARGE SCALE GENOMIC DNA]</scope>
    <source>
        <strain evidence="17 29">AF12-11</strain>
        <strain evidence="16 31">AF19-4AC</strain>
        <strain evidence="15 39">AF21-25</strain>
        <strain evidence="14 32">AF25-11</strain>
        <strain evidence="24 30">AF36-1BH</strain>
        <strain evidence="23 33">AF42-21</strain>
        <strain evidence="22 38">AM23-7AC</strain>
        <strain evidence="21 34">AM37-5</strain>
        <strain evidence="20 35">AM40-15AC</strain>
        <strain evidence="19 37">AM42-8</strain>
        <strain evidence="18 36">AM46-16</strain>
        <strain evidence="13 27">OM02-12</strain>
        <strain evidence="12 26">OM03-2</strain>
        <strain evidence="11 28">TF11-11</strain>
        <strain evidence="10 25">TM09-19AC</strain>
    </source>
</reference>
<comment type="caution">
    <text evidence="10">The sequence shown here is derived from an EMBL/GenBank/DDBJ whole genome shotgun (WGS) entry which is preliminary data.</text>
</comment>
<evidence type="ECO:0000313" key="33">
    <source>
        <dbReference type="Proteomes" id="UP000284152"/>
    </source>
</evidence>
<dbReference type="GO" id="GO:0005886">
    <property type="term" value="C:plasma membrane"/>
    <property type="evidence" value="ECO:0007669"/>
    <property type="project" value="UniProtKB-SubCell"/>
</dbReference>
<evidence type="ECO:0000313" key="28">
    <source>
        <dbReference type="Proteomes" id="UP000261208"/>
    </source>
</evidence>
<dbReference type="EMBL" id="QSVB01000019">
    <property type="protein sequence ID" value="RGN88305.1"/>
    <property type="molecule type" value="Genomic_DNA"/>
</dbReference>
<dbReference type="EMBL" id="QRNS01000004">
    <property type="protein sequence ID" value="RHK65348.1"/>
    <property type="molecule type" value="Genomic_DNA"/>
</dbReference>
<dbReference type="Proteomes" id="UP000261055">
    <property type="component" value="Unassembled WGS sequence"/>
</dbReference>
<dbReference type="Proteomes" id="UP000284152">
    <property type="component" value="Unassembled WGS sequence"/>
</dbReference>
<evidence type="ECO:0000313" key="27">
    <source>
        <dbReference type="Proteomes" id="UP000261055"/>
    </source>
</evidence>
<evidence type="ECO:0000313" key="30">
    <source>
        <dbReference type="Proteomes" id="UP000283325"/>
    </source>
</evidence>
<evidence type="ECO:0000256" key="6">
    <source>
        <dbReference type="ARBA" id="ARBA00023136"/>
    </source>
</evidence>
<dbReference type="Proteomes" id="UP000284962">
    <property type="component" value="Unassembled WGS sequence"/>
</dbReference>
<dbReference type="Proteomes" id="UP000261208">
    <property type="component" value="Unassembled WGS sequence"/>
</dbReference>
<evidence type="ECO:0000313" key="39">
    <source>
        <dbReference type="Proteomes" id="UP000285981"/>
    </source>
</evidence>
<evidence type="ECO:0000313" key="11">
    <source>
        <dbReference type="EMBL" id="RGK50651.1"/>
    </source>
</evidence>
<evidence type="ECO:0000256" key="3">
    <source>
        <dbReference type="ARBA" id="ARBA00022475"/>
    </source>
</evidence>
<evidence type="ECO:0000313" key="35">
    <source>
        <dbReference type="Proteomes" id="UP000284883"/>
    </source>
</evidence>
<evidence type="ECO:0000313" key="14">
    <source>
        <dbReference type="EMBL" id="RGR61064.1"/>
    </source>
</evidence>
<dbReference type="Proteomes" id="UP000283325">
    <property type="component" value="Unassembled WGS sequence"/>
</dbReference>
<evidence type="ECO:0000313" key="26">
    <source>
        <dbReference type="Proteomes" id="UP000260841"/>
    </source>
</evidence>
<dbReference type="InterPro" id="IPR049278">
    <property type="entry name" value="MS_channel_C"/>
</dbReference>
<dbReference type="Proteomes" id="UP000285666">
    <property type="component" value="Unassembled WGS sequence"/>
</dbReference>
<dbReference type="EMBL" id="QSGQ01000001">
    <property type="protein sequence ID" value="RHB42729.1"/>
    <property type="molecule type" value="Genomic_DNA"/>
</dbReference>
<evidence type="ECO:0000256" key="5">
    <source>
        <dbReference type="ARBA" id="ARBA00022989"/>
    </source>
</evidence>
<dbReference type="Proteomes" id="UP000284742">
    <property type="component" value="Unassembled WGS sequence"/>
</dbReference>
<dbReference type="EMBL" id="QRHN01000018">
    <property type="protein sequence ID" value="RHF77004.1"/>
    <property type="molecule type" value="Genomic_DNA"/>
</dbReference>
<gene>
    <name evidence="23" type="ORF">DW054_03710</name>
    <name evidence="22" type="ORF">DW658_12340</name>
    <name evidence="21" type="ORF">DW860_02125</name>
    <name evidence="20" type="ORF">DW885_01540</name>
    <name evidence="19" type="ORF">DW924_12960</name>
    <name evidence="18" type="ORF">DW957_00110</name>
    <name evidence="17" type="ORF">DWV67_01340</name>
    <name evidence="16" type="ORF">DWX53_12350</name>
    <name evidence="15" type="ORF">DWX78_07580</name>
    <name evidence="14" type="ORF">DWY33_01620</name>
    <name evidence="24" type="ORF">DWZ98_00600</name>
    <name evidence="13" type="ORF">DXB12_06180</name>
    <name evidence="12" type="ORF">DXB36_14005</name>
    <name evidence="11" type="ORF">DXD10_00620</name>
    <name evidence="10" type="ORF">DXD84_10855</name>
</gene>
<dbReference type="Pfam" id="PF05552">
    <property type="entry name" value="MS_channel_1st_1"/>
    <property type="match status" value="1"/>
</dbReference>
<evidence type="ECO:0000259" key="8">
    <source>
        <dbReference type="Pfam" id="PF00924"/>
    </source>
</evidence>
<dbReference type="Gene3D" id="3.30.70.100">
    <property type="match status" value="1"/>
</dbReference>
<dbReference type="PROSITE" id="PS01246">
    <property type="entry name" value="UPF0003"/>
    <property type="match status" value="1"/>
</dbReference>
<evidence type="ECO:0000256" key="1">
    <source>
        <dbReference type="ARBA" id="ARBA00004651"/>
    </source>
</evidence>
<dbReference type="Proteomes" id="UP000283652">
    <property type="component" value="Unassembled WGS sequence"/>
</dbReference>
<keyword evidence="4 7" id="KW-0812">Transmembrane</keyword>
<dbReference type="InterPro" id="IPR011014">
    <property type="entry name" value="MscS_channel_TM-2"/>
</dbReference>
<keyword evidence="6 7" id="KW-0472">Membrane</keyword>
<dbReference type="SUPFAM" id="SSF82861">
    <property type="entry name" value="Mechanosensitive channel protein MscS (YggB), transmembrane region"/>
    <property type="match status" value="1"/>
</dbReference>
<accession>A0A3E4F3U3</accession>
<name>A0A3E4F3U3_9FIRM</name>
<dbReference type="Proteomes" id="UP000260664">
    <property type="component" value="Unassembled WGS sequence"/>
</dbReference>
<dbReference type="Proteomes" id="UP000260841">
    <property type="component" value="Unassembled WGS sequence"/>
</dbReference>
<evidence type="ECO:0000313" key="32">
    <source>
        <dbReference type="Proteomes" id="UP000283652"/>
    </source>
</evidence>
<dbReference type="InterPro" id="IPR006685">
    <property type="entry name" value="MscS_channel_2nd"/>
</dbReference>
<keyword evidence="3" id="KW-1003">Cell membrane</keyword>
<evidence type="ECO:0000313" key="31">
    <source>
        <dbReference type="Proteomes" id="UP000283630"/>
    </source>
</evidence>
<evidence type="ECO:0000313" key="25">
    <source>
        <dbReference type="Proteomes" id="UP000260664"/>
    </source>
</evidence>
<dbReference type="EMBL" id="QSOI01000013">
    <property type="protein sequence ID" value="RGI83490.1"/>
    <property type="molecule type" value="Genomic_DNA"/>
</dbReference>
<evidence type="ECO:0000313" key="24">
    <source>
        <dbReference type="EMBL" id="RHL90654.1"/>
    </source>
</evidence>
<evidence type="ECO:0000313" key="10">
    <source>
        <dbReference type="EMBL" id="RGI83490.1"/>
    </source>
</evidence>
<evidence type="ECO:0000313" key="36">
    <source>
        <dbReference type="Proteomes" id="UP000284962"/>
    </source>
</evidence>
<evidence type="ECO:0000313" key="29">
    <source>
        <dbReference type="Proteomes" id="UP000266376"/>
    </source>
</evidence>
<evidence type="ECO:0000313" key="20">
    <source>
        <dbReference type="EMBL" id="RHB42729.1"/>
    </source>
</evidence>
<evidence type="ECO:0000313" key="15">
    <source>
        <dbReference type="EMBL" id="RGS70469.1"/>
    </source>
</evidence>
<dbReference type="Proteomes" id="UP000285642">
    <property type="component" value="Unassembled WGS sequence"/>
</dbReference>
<comment type="subcellular location">
    <subcellularLocation>
        <location evidence="1">Cell membrane</location>
        <topology evidence="1">Multi-pass membrane protein</topology>
    </subcellularLocation>
</comment>
<dbReference type="EMBL" id="QRPD01000001">
    <property type="protein sequence ID" value="RHL90654.1"/>
    <property type="molecule type" value="Genomic_DNA"/>
</dbReference>
<dbReference type="EMBL" id="QSVQ01000005">
    <property type="protein sequence ID" value="RGO52169.1"/>
    <property type="molecule type" value="Genomic_DNA"/>
</dbReference>
<dbReference type="SUPFAM" id="SSF82689">
    <property type="entry name" value="Mechanosensitive channel protein MscS (YggB), C-terminal domain"/>
    <property type="match status" value="1"/>
</dbReference>
<proteinExistence type="inferred from homology"/>
<dbReference type="InterPro" id="IPR011066">
    <property type="entry name" value="MscS_channel_C_sf"/>
</dbReference>
<evidence type="ECO:0000313" key="16">
    <source>
        <dbReference type="EMBL" id="RGT07395.1"/>
    </source>
</evidence>
<dbReference type="EMBL" id="QSEW01000001">
    <property type="protein sequence ID" value="RHA02118.1"/>
    <property type="molecule type" value="Genomic_DNA"/>
</dbReference>
<evidence type="ECO:0000259" key="9">
    <source>
        <dbReference type="Pfam" id="PF21082"/>
    </source>
</evidence>
<evidence type="ECO:0000313" key="34">
    <source>
        <dbReference type="Proteomes" id="UP000284742"/>
    </source>
</evidence>
<dbReference type="Gene3D" id="2.30.30.60">
    <property type="match status" value="1"/>
</dbReference>
<dbReference type="PANTHER" id="PTHR30221">
    <property type="entry name" value="SMALL-CONDUCTANCE MECHANOSENSITIVE CHANNEL"/>
    <property type="match status" value="1"/>
</dbReference>
<evidence type="ECO:0000313" key="37">
    <source>
        <dbReference type="Proteomes" id="UP000285642"/>
    </source>
</evidence>
<dbReference type="InterPro" id="IPR006686">
    <property type="entry name" value="MscS_channel_CS"/>
</dbReference>
<dbReference type="Pfam" id="PF00924">
    <property type="entry name" value="MS_channel_2nd"/>
    <property type="match status" value="1"/>
</dbReference>
<evidence type="ECO:0000313" key="13">
    <source>
        <dbReference type="EMBL" id="RGO52169.1"/>
    </source>
</evidence>
<dbReference type="InterPro" id="IPR045275">
    <property type="entry name" value="MscS_archaea/bacteria_type"/>
</dbReference>
<sequence>MNSMLLKLATTQGTSLKVDSGDVSQGVADATKGVTDATQDAVNEVNQATQYLQEHLSDLIGFGVKVLIAIAVFMIGRVLIQFIRKIVRKSLARSSADKGVEQFVDSVLKFSLYFLLIFMIAAKLGVDTTSVAAIIASGGVAIGLALQGSLSNFAGGVLILLLKPFEVGDYIIEDTNHNEGTVKEIQIFYTKLSTVDNKTIVIPNGMLTNNSLTNATAKAERKLDLKVDIAYEADLRKAKAVIEEIIRQDDATIKNEEILVFVHELAESSVVIGARAWVKNEDYWNARWRILEEIKLKLDENEIEMAYPHLTVQMGKEN</sequence>
<dbReference type="Proteomes" id="UP000285981">
    <property type="component" value="Unassembled WGS sequence"/>
</dbReference>
<feature type="domain" description="Mechanosensitive ion channel MscS C-terminal" evidence="9">
    <location>
        <begin position="225"/>
        <end position="305"/>
    </location>
</feature>
<evidence type="ECO:0000313" key="38">
    <source>
        <dbReference type="Proteomes" id="UP000285666"/>
    </source>
</evidence>
<dbReference type="GO" id="GO:0008381">
    <property type="term" value="F:mechanosensitive monoatomic ion channel activity"/>
    <property type="evidence" value="ECO:0007669"/>
    <property type="project" value="InterPro"/>
</dbReference>
<dbReference type="InterPro" id="IPR023408">
    <property type="entry name" value="MscS_beta-dom_sf"/>
</dbReference>
<evidence type="ECO:0000313" key="12">
    <source>
        <dbReference type="EMBL" id="RGN88305.1"/>
    </source>
</evidence>
<evidence type="ECO:0000313" key="23">
    <source>
        <dbReference type="EMBL" id="RHK65348.1"/>
    </source>
</evidence>
<evidence type="ECO:0000256" key="7">
    <source>
        <dbReference type="SAM" id="Phobius"/>
    </source>
</evidence>
<dbReference type="AlphaFoldDB" id="A0A3E4F3U3"/>
<feature type="transmembrane region" description="Helical" evidence="7">
    <location>
        <begin position="107"/>
        <end position="126"/>
    </location>
</feature>
<evidence type="ECO:0000313" key="22">
    <source>
        <dbReference type="EMBL" id="RHF77004.1"/>
    </source>
</evidence>
<keyword evidence="5 7" id="KW-1133">Transmembrane helix</keyword>
<dbReference type="EMBL" id="QRUK01000002">
    <property type="protein sequence ID" value="RGR61064.1"/>
    <property type="molecule type" value="Genomic_DNA"/>
</dbReference>
<dbReference type="Pfam" id="PF21082">
    <property type="entry name" value="MS_channel_3rd"/>
    <property type="match status" value="1"/>
</dbReference>
<evidence type="ECO:0000313" key="18">
    <source>
        <dbReference type="EMBL" id="RHA02118.1"/>
    </source>
</evidence>
<dbReference type="Proteomes" id="UP000283630">
    <property type="component" value="Unassembled WGS sequence"/>
</dbReference>
<organism evidence="10 25">
    <name type="scientific">Dorea formicigenerans</name>
    <dbReference type="NCBI Taxonomy" id="39486"/>
    <lineage>
        <taxon>Bacteria</taxon>
        <taxon>Bacillati</taxon>
        <taxon>Bacillota</taxon>
        <taxon>Clostridia</taxon>
        <taxon>Lachnospirales</taxon>
        <taxon>Lachnospiraceae</taxon>
        <taxon>Dorea</taxon>
    </lineage>
</organism>
<dbReference type="InterPro" id="IPR010920">
    <property type="entry name" value="LSM_dom_sf"/>
</dbReference>
<dbReference type="EMBL" id="QRVU01000031">
    <property type="protein sequence ID" value="RGS70469.1"/>
    <property type="molecule type" value="Genomic_DNA"/>
</dbReference>
<dbReference type="PANTHER" id="PTHR30221:SF1">
    <property type="entry name" value="SMALL-CONDUCTANCE MECHANOSENSITIVE CHANNEL"/>
    <property type="match status" value="1"/>
</dbReference>
<feature type="transmembrane region" description="Helical" evidence="7">
    <location>
        <begin position="132"/>
        <end position="162"/>
    </location>
</feature>
<evidence type="ECO:0000313" key="17">
    <source>
        <dbReference type="EMBL" id="RGW55736.1"/>
    </source>
</evidence>
<dbReference type="EMBL" id="QSFS01000016">
    <property type="protein sequence ID" value="RHA67026.1"/>
    <property type="molecule type" value="Genomic_DNA"/>
</dbReference>
<dbReference type="EMBL" id="QSHK01000001">
    <property type="protein sequence ID" value="RHC10857.1"/>
    <property type="molecule type" value="Genomic_DNA"/>
</dbReference>
<feature type="transmembrane region" description="Helical" evidence="7">
    <location>
        <begin position="59"/>
        <end position="80"/>
    </location>
</feature>
<dbReference type="EMBL" id="QSAJ01000002">
    <property type="protein sequence ID" value="RGW55736.1"/>
    <property type="molecule type" value="Genomic_DNA"/>
</dbReference>
<dbReference type="Gene3D" id="1.10.287.1260">
    <property type="match status" value="1"/>
</dbReference>
<dbReference type="EMBL" id="QRWH01000014">
    <property type="protein sequence ID" value="RGT07395.1"/>
    <property type="molecule type" value="Genomic_DNA"/>
</dbReference>
<dbReference type="EMBL" id="QSQQ01000001">
    <property type="protein sequence ID" value="RGK50651.1"/>
    <property type="molecule type" value="Genomic_DNA"/>
</dbReference>
<evidence type="ECO:0000256" key="2">
    <source>
        <dbReference type="ARBA" id="ARBA00008017"/>
    </source>
</evidence>
<feature type="domain" description="Mechanosensitive ion channel MscS" evidence="8">
    <location>
        <begin position="149"/>
        <end position="216"/>
    </location>
</feature>
<evidence type="ECO:0000313" key="19">
    <source>
        <dbReference type="EMBL" id="RHA67026.1"/>
    </source>
</evidence>
<keyword evidence="27" id="KW-1185">Reference proteome</keyword>
<dbReference type="SUPFAM" id="SSF50182">
    <property type="entry name" value="Sm-like ribonucleoproteins"/>
    <property type="match status" value="1"/>
</dbReference>
<evidence type="ECO:0000256" key="4">
    <source>
        <dbReference type="ARBA" id="ARBA00022692"/>
    </source>
</evidence>
<comment type="similarity">
    <text evidence="2">Belongs to the MscS (TC 1.A.23) family.</text>
</comment>
<dbReference type="Proteomes" id="UP000284883">
    <property type="component" value="Unassembled WGS sequence"/>
</dbReference>
<dbReference type="RefSeq" id="WP_117495449.1">
    <property type="nucleotide sequence ID" value="NZ_AP031430.1"/>
</dbReference>